<gene>
    <name evidence="1" type="ORF">BGAL_0099g00060</name>
</gene>
<evidence type="ECO:0008006" key="3">
    <source>
        <dbReference type="Google" id="ProtNLM"/>
    </source>
</evidence>
<dbReference type="SUPFAM" id="SSF53474">
    <property type="entry name" value="alpha/beta-Hydrolases"/>
    <property type="match status" value="1"/>
</dbReference>
<dbReference type="EMBL" id="PQXL01000099">
    <property type="protein sequence ID" value="THV51769.1"/>
    <property type="molecule type" value="Genomic_DNA"/>
</dbReference>
<evidence type="ECO:0000313" key="1">
    <source>
        <dbReference type="EMBL" id="THV51769.1"/>
    </source>
</evidence>
<comment type="caution">
    <text evidence="1">The sequence shown here is derived from an EMBL/GenBank/DDBJ whole genome shotgun (WGS) entry which is preliminary data.</text>
</comment>
<reference evidence="1 2" key="1">
    <citation type="submission" date="2017-12" db="EMBL/GenBank/DDBJ databases">
        <title>Comparative genomics of Botrytis spp.</title>
        <authorList>
            <person name="Valero-Jimenez C.A."/>
            <person name="Tapia P."/>
            <person name="Veloso J."/>
            <person name="Silva-Moreno E."/>
            <person name="Staats M."/>
            <person name="Valdes J.H."/>
            <person name="Van Kan J.A.L."/>
        </authorList>
    </citation>
    <scope>NUCLEOTIDE SEQUENCE [LARGE SCALE GENOMIC DNA]</scope>
    <source>
        <strain evidence="1 2">MUCL435</strain>
    </source>
</reference>
<keyword evidence="2" id="KW-1185">Reference proteome</keyword>
<accession>A0A4S8RBM6</accession>
<dbReference type="Proteomes" id="UP000308671">
    <property type="component" value="Unassembled WGS sequence"/>
</dbReference>
<sequence length="154" mass="16713">MSFTILPSKPQAPVAYKLIESQNINQGSPLIVFINGLGQAFLAYDRYGQGATTSQDSVDNIPGKGPGYGHDLQELIQVTAPTNSKLVLVAASIGVHFARLYVHKHQVAVEGLLFPDPSIGNAEAMDLWLNSHTPDFEESDVDEHSTLMLRALKV</sequence>
<dbReference type="InterPro" id="IPR029058">
    <property type="entry name" value="AB_hydrolase_fold"/>
</dbReference>
<dbReference type="OrthoDB" id="3466836at2759"/>
<organism evidence="1 2">
    <name type="scientific">Botrytis galanthina</name>
    <dbReference type="NCBI Taxonomy" id="278940"/>
    <lineage>
        <taxon>Eukaryota</taxon>
        <taxon>Fungi</taxon>
        <taxon>Dikarya</taxon>
        <taxon>Ascomycota</taxon>
        <taxon>Pezizomycotina</taxon>
        <taxon>Leotiomycetes</taxon>
        <taxon>Helotiales</taxon>
        <taxon>Sclerotiniaceae</taxon>
        <taxon>Botrytis</taxon>
    </lineage>
</organism>
<proteinExistence type="predicted"/>
<evidence type="ECO:0000313" key="2">
    <source>
        <dbReference type="Proteomes" id="UP000308671"/>
    </source>
</evidence>
<name>A0A4S8RBM6_9HELO</name>
<dbReference type="Gene3D" id="3.40.50.1820">
    <property type="entry name" value="alpha/beta hydrolase"/>
    <property type="match status" value="1"/>
</dbReference>
<dbReference type="AlphaFoldDB" id="A0A4S8RBM6"/>
<protein>
    <recommendedName>
        <fullName evidence="3">AB hydrolase-1 domain-containing protein</fullName>
    </recommendedName>
</protein>